<accession>T0ZBI6</accession>
<evidence type="ECO:0000259" key="4">
    <source>
        <dbReference type="Pfam" id="PF00591"/>
    </source>
</evidence>
<evidence type="ECO:0000256" key="2">
    <source>
        <dbReference type="ARBA" id="ARBA00022679"/>
    </source>
</evidence>
<dbReference type="Pfam" id="PF00591">
    <property type="entry name" value="Glycos_transf_3"/>
    <property type="match status" value="1"/>
</dbReference>
<protein>
    <submittedName>
        <fullName evidence="5">Anthranilate phosphoribosyltransferase</fullName>
    </submittedName>
</protein>
<evidence type="ECO:0000313" key="5">
    <source>
        <dbReference type="EMBL" id="EQD45371.1"/>
    </source>
</evidence>
<feature type="region of interest" description="Disordered" evidence="3">
    <location>
        <begin position="1"/>
        <end position="21"/>
    </location>
</feature>
<dbReference type="GO" id="GO:0004048">
    <property type="term" value="F:anthranilate phosphoribosyltransferase activity"/>
    <property type="evidence" value="ECO:0007669"/>
    <property type="project" value="InterPro"/>
</dbReference>
<sequence>ARLRRGRPDRRPDAIDTCGTGGDGSGTINVSTLAALVAVAGGATVCKHGGRAASSRAGSADVLESLGVVVGLGPAGVARCVKEAGIGFCLATRFHPAMRHAAPVRRELGVPTVFNVLGPLVNPGRVRRQVVGVGDASMAERMLRVLESNGAVHVMVVHGRDGIDELSTTAPTDVLELVA</sequence>
<dbReference type="EMBL" id="AUZZ01006734">
    <property type="protein sequence ID" value="EQD45371.1"/>
    <property type="molecule type" value="Genomic_DNA"/>
</dbReference>
<dbReference type="NCBIfam" id="TIGR01245">
    <property type="entry name" value="trpD"/>
    <property type="match status" value="1"/>
</dbReference>
<evidence type="ECO:0000256" key="1">
    <source>
        <dbReference type="ARBA" id="ARBA00022676"/>
    </source>
</evidence>
<dbReference type="SUPFAM" id="SSF52418">
    <property type="entry name" value="Nucleoside phosphorylase/phosphoribosyltransferase catalytic domain"/>
    <property type="match status" value="1"/>
</dbReference>
<dbReference type="AlphaFoldDB" id="T0ZBI6"/>
<feature type="domain" description="Glycosyl transferase family 3" evidence="4">
    <location>
        <begin position="12"/>
        <end position="177"/>
    </location>
</feature>
<name>T0ZBI6_9ZZZZ</name>
<dbReference type="InterPro" id="IPR035902">
    <property type="entry name" value="Nuc_phospho_transferase"/>
</dbReference>
<keyword evidence="1 5" id="KW-0328">Glycosyltransferase</keyword>
<organism evidence="5">
    <name type="scientific">mine drainage metagenome</name>
    <dbReference type="NCBI Taxonomy" id="410659"/>
    <lineage>
        <taxon>unclassified sequences</taxon>
        <taxon>metagenomes</taxon>
        <taxon>ecological metagenomes</taxon>
    </lineage>
</organism>
<evidence type="ECO:0000256" key="3">
    <source>
        <dbReference type="SAM" id="MobiDB-lite"/>
    </source>
</evidence>
<feature type="non-terminal residue" evidence="5">
    <location>
        <position position="179"/>
    </location>
</feature>
<comment type="caution">
    <text evidence="5">The sequence shown here is derived from an EMBL/GenBank/DDBJ whole genome shotgun (WGS) entry which is preliminary data.</text>
</comment>
<dbReference type="InterPro" id="IPR005940">
    <property type="entry name" value="Anthranilate_Pribosyl_Tfrase"/>
</dbReference>
<dbReference type="Gene3D" id="3.40.1030.10">
    <property type="entry name" value="Nucleoside phosphorylase/phosphoribosyltransferase catalytic domain"/>
    <property type="match status" value="1"/>
</dbReference>
<proteinExistence type="predicted"/>
<dbReference type="PANTHER" id="PTHR43285">
    <property type="entry name" value="ANTHRANILATE PHOSPHORIBOSYLTRANSFERASE"/>
    <property type="match status" value="1"/>
</dbReference>
<dbReference type="GO" id="GO:0000162">
    <property type="term" value="P:L-tryptophan biosynthetic process"/>
    <property type="evidence" value="ECO:0007669"/>
    <property type="project" value="InterPro"/>
</dbReference>
<keyword evidence="2 5" id="KW-0808">Transferase</keyword>
<dbReference type="InterPro" id="IPR000312">
    <property type="entry name" value="Glycosyl_Trfase_fam3"/>
</dbReference>
<dbReference type="GO" id="GO:0005829">
    <property type="term" value="C:cytosol"/>
    <property type="evidence" value="ECO:0007669"/>
    <property type="project" value="TreeGrafter"/>
</dbReference>
<dbReference type="PANTHER" id="PTHR43285:SF2">
    <property type="entry name" value="ANTHRANILATE PHOSPHORIBOSYLTRANSFERASE"/>
    <property type="match status" value="1"/>
</dbReference>
<feature type="non-terminal residue" evidence="5">
    <location>
        <position position="1"/>
    </location>
</feature>
<reference evidence="5" key="1">
    <citation type="submission" date="2013-08" db="EMBL/GenBank/DDBJ databases">
        <authorList>
            <person name="Mendez C."/>
            <person name="Richter M."/>
            <person name="Ferrer M."/>
            <person name="Sanchez J."/>
        </authorList>
    </citation>
    <scope>NUCLEOTIDE SEQUENCE</scope>
</reference>
<gene>
    <name evidence="5" type="ORF">B2A_09326</name>
</gene>
<reference evidence="5" key="2">
    <citation type="journal article" date="2014" name="ISME J.">
        <title>Microbial stratification in low pH oxic and suboxic macroscopic growths along an acid mine drainage.</title>
        <authorList>
            <person name="Mendez-Garcia C."/>
            <person name="Mesa V."/>
            <person name="Sprenger R.R."/>
            <person name="Richter M."/>
            <person name="Diez M.S."/>
            <person name="Solano J."/>
            <person name="Bargiela R."/>
            <person name="Golyshina O.V."/>
            <person name="Manteca A."/>
            <person name="Ramos J.L."/>
            <person name="Gallego J.R."/>
            <person name="Llorente I."/>
            <person name="Martins Dos Santos V.A."/>
            <person name="Jensen O.N."/>
            <person name="Pelaez A.I."/>
            <person name="Sanchez J."/>
            <person name="Ferrer M."/>
        </authorList>
    </citation>
    <scope>NUCLEOTIDE SEQUENCE</scope>
</reference>